<dbReference type="CDD" id="cd04301">
    <property type="entry name" value="NAT_SF"/>
    <property type="match status" value="1"/>
</dbReference>
<evidence type="ECO:0000313" key="3">
    <source>
        <dbReference type="Proteomes" id="UP000183994"/>
    </source>
</evidence>
<name>A0A1M6I7Q9_9BACT</name>
<dbReference type="InterPro" id="IPR000182">
    <property type="entry name" value="GNAT_dom"/>
</dbReference>
<dbReference type="Proteomes" id="UP000183994">
    <property type="component" value="Unassembled WGS sequence"/>
</dbReference>
<dbReference type="Pfam" id="PF16261">
    <property type="entry name" value="DUF4915"/>
    <property type="match status" value="1"/>
</dbReference>
<dbReference type="STRING" id="1121393.SAMN02745216_01381"/>
<dbReference type="NCBIfam" id="TIGR03032">
    <property type="entry name" value="TIGR03032 family protein"/>
    <property type="match status" value="1"/>
</dbReference>
<dbReference type="Gene3D" id="3.40.630.30">
    <property type="match status" value="1"/>
</dbReference>
<dbReference type="EMBL" id="FQZU01000006">
    <property type="protein sequence ID" value="SHJ30480.1"/>
    <property type="molecule type" value="Genomic_DNA"/>
</dbReference>
<proteinExistence type="predicted"/>
<protein>
    <submittedName>
        <fullName evidence="2">TIGR03032 family protein</fullName>
    </submittedName>
</protein>
<dbReference type="GO" id="GO:0016747">
    <property type="term" value="F:acyltransferase activity, transferring groups other than amino-acyl groups"/>
    <property type="evidence" value="ECO:0007669"/>
    <property type="project" value="InterPro"/>
</dbReference>
<dbReference type="RefSeq" id="WP_073474342.1">
    <property type="nucleotide sequence ID" value="NZ_FQZU01000006.1"/>
</dbReference>
<accession>A0A1M6I7Q9</accession>
<evidence type="ECO:0000259" key="1">
    <source>
        <dbReference type="PROSITE" id="PS51186"/>
    </source>
</evidence>
<evidence type="ECO:0000313" key="2">
    <source>
        <dbReference type="EMBL" id="SHJ30480.1"/>
    </source>
</evidence>
<sequence length="670" mass="75701">MDPVAPQQSQNKPPVEITCSQGFLSWLNQEQISLAFTTYQSSRLFFLGLKENGALSAFERLFDHAMGLWATPDSLIMSSRYQLWRFENALAPGELYNEYDRLYVPRKAYTTGDLDIHDVVVDKNGDVIFVNTLYSCLSTVSDRYSFKPYWRPPFISQLAHEDRCHLNGLALVKGEAKYVTAVSRSDVVSGWRDRRNDGGVVVDIQTDEIVAQGLSMPHSPRYYRDKLWLCNSGKGYFGAINLENGEFEPMAFCPGYMRGLAFCGNYAVVGLSKPRNKAFTGLDLDHELESRDAEPWCGFMVININTGEVAHWARIEGVVTELYDVQILPKVRRPMALGLKNKEIWHIITIDSGDLGKEKNVPHTWRVPVEDKTSNYKFESQTGLNPAEAQKFEPFSFPRLSARWRSLPPAGKVNIVTASNDQGLVGACIAEMRPDNFSAEIISLAVAAPYRNQGIAGKLVSEMEAVLRNLGLKAMDLTYRTNWDGATALELLAKKQGWAPSKPLRVIGKSTTKSIAGAEWLNMPFPTHICELFDWGDLTDDDRRDIQDRIMKDPEFPRELSPFLEEQIIEPKISIGLRYQGKIAGWSIAHRVAPDTLQYSALYLSQELRGKNVAMPLMIEAARRRMAANIPNALFMMDVRNEAVLKLFEKHLRPYIEDVTEARMVHKMLA</sequence>
<dbReference type="PANTHER" id="PTHR43072">
    <property type="entry name" value="N-ACETYLTRANSFERASE"/>
    <property type="match status" value="1"/>
</dbReference>
<dbReference type="Pfam" id="PF00583">
    <property type="entry name" value="Acetyltransf_1"/>
    <property type="match status" value="1"/>
</dbReference>
<dbReference type="InterPro" id="IPR011044">
    <property type="entry name" value="Quino_amine_DH_bsu"/>
</dbReference>
<gene>
    <name evidence="2" type="ORF">SAMN02745216_01381</name>
</gene>
<dbReference type="InterPro" id="IPR017481">
    <property type="entry name" value="CHP03032"/>
</dbReference>
<dbReference type="InterPro" id="IPR016181">
    <property type="entry name" value="Acyl_CoA_acyltransferase"/>
</dbReference>
<dbReference type="OrthoDB" id="238183at2"/>
<dbReference type="SUPFAM" id="SSF55729">
    <property type="entry name" value="Acyl-CoA N-acyltransferases (Nat)"/>
    <property type="match status" value="2"/>
</dbReference>
<dbReference type="AlphaFoldDB" id="A0A1M6I7Q9"/>
<dbReference type="PROSITE" id="PS51186">
    <property type="entry name" value="GNAT"/>
    <property type="match status" value="1"/>
</dbReference>
<feature type="domain" description="N-acetyltransferase" evidence="1">
    <location>
        <begin position="374"/>
        <end position="526"/>
    </location>
</feature>
<reference evidence="3" key="1">
    <citation type="submission" date="2016-11" db="EMBL/GenBank/DDBJ databases">
        <authorList>
            <person name="Varghese N."/>
            <person name="Submissions S."/>
        </authorList>
    </citation>
    <scope>NUCLEOTIDE SEQUENCE [LARGE SCALE GENOMIC DNA]</scope>
    <source>
        <strain evidence="3">DSM 16219</strain>
    </source>
</reference>
<keyword evidence="3" id="KW-1185">Reference proteome</keyword>
<organism evidence="2 3">
    <name type="scientific">Desulfatibacillum alkenivorans DSM 16219</name>
    <dbReference type="NCBI Taxonomy" id="1121393"/>
    <lineage>
        <taxon>Bacteria</taxon>
        <taxon>Pseudomonadati</taxon>
        <taxon>Thermodesulfobacteriota</taxon>
        <taxon>Desulfobacteria</taxon>
        <taxon>Desulfobacterales</taxon>
        <taxon>Desulfatibacillaceae</taxon>
        <taxon>Desulfatibacillum</taxon>
    </lineage>
</organism>
<dbReference type="SUPFAM" id="SSF50969">
    <property type="entry name" value="YVTN repeat-like/Quinoprotein amine dehydrogenase"/>
    <property type="match status" value="1"/>
</dbReference>